<gene>
    <name evidence="10" type="ORF">CONCODRAFT_78440</name>
</gene>
<keyword evidence="6" id="KW-0342">GTP-binding</keyword>
<dbReference type="FunFam" id="3.40.50.300:FF:000464">
    <property type="entry name" value="GTP-binding protein ypt5"/>
    <property type="match status" value="1"/>
</dbReference>
<evidence type="ECO:0000256" key="2">
    <source>
        <dbReference type="ARBA" id="ARBA00022448"/>
    </source>
</evidence>
<keyword evidence="8" id="KW-0449">Lipoprotein</keyword>
<dbReference type="GO" id="GO:0005768">
    <property type="term" value="C:endosome"/>
    <property type="evidence" value="ECO:0007669"/>
    <property type="project" value="UniProtKB-ARBA"/>
</dbReference>
<dbReference type="GO" id="GO:0005525">
    <property type="term" value="F:GTP binding"/>
    <property type="evidence" value="ECO:0007669"/>
    <property type="project" value="UniProtKB-KW"/>
</dbReference>
<dbReference type="OrthoDB" id="63533at2759"/>
<dbReference type="PROSITE" id="PS51420">
    <property type="entry name" value="RHO"/>
    <property type="match status" value="1"/>
</dbReference>
<evidence type="ECO:0000256" key="3">
    <source>
        <dbReference type="ARBA" id="ARBA00022475"/>
    </source>
</evidence>
<keyword evidence="4" id="KW-0547">Nucleotide-binding</keyword>
<dbReference type="EMBL" id="KQ964479">
    <property type="protein sequence ID" value="KXN71247.1"/>
    <property type="molecule type" value="Genomic_DNA"/>
</dbReference>
<dbReference type="Gene3D" id="3.40.50.300">
    <property type="entry name" value="P-loop containing nucleotide triphosphate hydrolases"/>
    <property type="match status" value="1"/>
</dbReference>
<keyword evidence="5" id="KW-0653">Protein transport</keyword>
<name>A0A137P8A8_CONC2</name>
<evidence type="ECO:0000256" key="6">
    <source>
        <dbReference type="ARBA" id="ARBA00023134"/>
    </source>
</evidence>
<dbReference type="SMART" id="SM00174">
    <property type="entry name" value="RHO"/>
    <property type="match status" value="1"/>
</dbReference>
<dbReference type="InterPro" id="IPR027417">
    <property type="entry name" value="P-loop_NTPase"/>
</dbReference>
<dbReference type="Proteomes" id="UP000070444">
    <property type="component" value="Unassembled WGS sequence"/>
</dbReference>
<dbReference type="AlphaFoldDB" id="A0A137P8A8"/>
<dbReference type="PROSITE" id="PS51419">
    <property type="entry name" value="RAB"/>
    <property type="match status" value="1"/>
</dbReference>
<dbReference type="PROSITE" id="PS51421">
    <property type="entry name" value="RAS"/>
    <property type="match status" value="1"/>
</dbReference>
<evidence type="ECO:0000256" key="4">
    <source>
        <dbReference type="ARBA" id="ARBA00022741"/>
    </source>
</evidence>
<dbReference type="GO" id="GO:0005886">
    <property type="term" value="C:plasma membrane"/>
    <property type="evidence" value="ECO:0007669"/>
    <property type="project" value="UniProtKB-SubCell"/>
</dbReference>
<evidence type="ECO:0000313" key="11">
    <source>
        <dbReference type="Proteomes" id="UP000070444"/>
    </source>
</evidence>
<protein>
    <submittedName>
        <fullName evidence="10">Ras small GTPase related protein</fullName>
    </submittedName>
</protein>
<evidence type="ECO:0000256" key="9">
    <source>
        <dbReference type="ARBA" id="ARBA00023289"/>
    </source>
</evidence>
<dbReference type="NCBIfam" id="TIGR00231">
    <property type="entry name" value="small_GTP"/>
    <property type="match status" value="1"/>
</dbReference>
<keyword evidence="9" id="KW-0636">Prenylation</keyword>
<dbReference type="SMART" id="SM00176">
    <property type="entry name" value="RAN"/>
    <property type="match status" value="1"/>
</dbReference>
<comment type="subcellular location">
    <subcellularLocation>
        <location evidence="1">Cell membrane</location>
        <topology evidence="1">Lipid-anchor</topology>
        <orientation evidence="1">Cytoplasmic side</orientation>
    </subcellularLocation>
</comment>
<dbReference type="SMART" id="SM00175">
    <property type="entry name" value="RAB"/>
    <property type="match status" value="1"/>
</dbReference>
<dbReference type="PANTHER" id="PTHR47978">
    <property type="match status" value="1"/>
</dbReference>
<evidence type="ECO:0000256" key="8">
    <source>
        <dbReference type="ARBA" id="ARBA00023288"/>
    </source>
</evidence>
<dbReference type="SMART" id="SM00173">
    <property type="entry name" value="RAS"/>
    <property type="match status" value="1"/>
</dbReference>
<dbReference type="CDD" id="cd01860">
    <property type="entry name" value="Rab5_related"/>
    <property type="match status" value="1"/>
</dbReference>
<dbReference type="STRING" id="796925.A0A137P8A8"/>
<evidence type="ECO:0000313" key="10">
    <source>
        <dbReference type="EMBL" id="KXN71247.1"/>
    </source>
</evidence>
<dbReference type="GO" id="GO:0015031">
    <property type="term" value="P:protein transport"/>
    <property type="evidence" value="ECO:0007669"/>
    <property type="project" value="UniProtKB-KW"/>
</dbReference>
<keyword evidence="2" id="KW-0813">Transport</keyword>
<accession>A0A137P8A8</accession>
<dbReference type="PROSITE" id="PS51417">
    <property type="entry name" value="ARF"/>
    <property type="match status" value="1"/>
</dbReference>
<organism evidence="10 11">
    <name type="scientific">Conidiobolus coronatus (strain ATCC 28846 / CBS 209.66 / NRRL 28638)</name>
    <name type="common">Delacroixia coronata</name>
    <dbReference type="NCBI Taxonomy" id="796925"/>
    <lineage>
        <taxon>Eukaryota</taxon>
        <taxon>Fungi</taxon>
        <taxon>Fungi incertae sedis</taxon>
        <taxon>Zoopagomycota</taxon>
        <taxon>Entomophthoromycotina</taxon>
        <taxon>Entomophthoromycetes</taxon>
        <taxon>Entomophthorales</taxon>
        <taxon>Ancylistaceae</taxon>
        <taxon>Conidiobolus</taxon>
    </lineage>
</organism>
<keyword evidence="11" id="KW-1185">Reference proteome</keyword>
<dbReference type="OMA" id="DEEGLMW"/>
<dbReference type="InterPro" id="IPR001806">
    <property type="entry name" value="Small_GTPase"/>
</dbReference>
<dbReference type="SUPFAM" id="SSF52540">
    <property type="entry name" value="P-loop containing nucleoside triphosphate hydrolases"/>
    <property type="match status" value="1"/>
</dbReference>
<dbReference type="Pfam" id="PF00071">
    <property type="entry name" value="Ras"/>
    <property type="match status" value="1"/>
</dbReference>
<sequence length="217" mass="24212">MSSQLQSRVNNNKFYQFKLVLLGESAVGKSSLVLRFVKNQFDDYRESTIGAAFLTQTLQLEDNITVKLEIWDTAGQERYRSLAPMYYRNANCAVVVYDITQPTSLEKAKQWIEELHRQADPNIVIALAGNKSDLDARRAISFEEGRDYAEEAGLIFFETSAKNFTNVTELFTALAKKMPYDQLAANSRNRLSGANQSGNSRLDISQGNDANAGGCAC</sequence>
<dbReference type="InterPro" id="IPR005225">
    <property type="entry name" value="Small_GTP-bd"/>
</dbReference>
<keyword evidence="3" id="KW-1003">Cell membrane</keyword>
<evidence type="ECO:0000256" key="7">
    <source>
        <dbReference type="ARBA" id="ARBA00023136"/>
    </source>
</evidence>
<reference evidence="10 11" key="1">
    <citation type="journal article" date="2015" name="Genome Biol. Evol.">
        <title>Phylogenomic analyses indicate that early fungi evolved digesting cell walls of algal ancestors of land plants.</title>
        <authorList>
            <person name="Chang Y."/>
            <person name="Wang S."/>
            <person name="Sekimoto S."/>
            <person name="Aerts A.L."/>
            <person name="Choi C."/>
            <person name="Clum A."/>
            <person name="LaButti K.M."/>
            <person name="Lindquist E.A."/>
            <person name="Yee Ngan C."/>
            <person name="Ohm R.A."/>
            <person name="Salamov A.A."/>
            <person name="Grigoriev I.V."/>
            <person name="Spatafora J.W."/>
            <person name="Berbee M.L."/>
        </authorList>
    </citation>
    <scope>NUCLEOTIDE SEQUENCE [LARGE SCALE GENOMIC DNA]</scope>
    <source>
        <strain evidence="10 11">NRRL 28638</strain>
    </source>
</reference>
<evidence type="ECO:0000256" key="5">
    <source>
        <dbReference type="ARBA" id="ARBA00022927"/>
    </source>
</evidence>
<dbReference type="GO" id="GO:0003924">
    <property type="term" value="F:GTPase activity"/>
    <property type="evidence" value="ECO:0007669"/>
    <property type="project" value="InterPro"/>
</dbReference>
<proteinExistence type="predicted"/>
<keyword evidence="7" id="KW-0472">Membrane</keyword>
<dbReference type="GO" id="GO:0016192">
    <property type="term" value="P:vesicle-mediated transport"/>
    <property type="evidence" value="ECO:0007669"/>
    <property type="project" value="UniProtKB-ARBA"/>
</dbReference>
<evidence type="ECO:0000256" key="1">
    <source>
        <dbReference type="ARBA" id="ARBA00004342"/>
    </source>
</evidence>
<dbReference type="PRINTS" id="PR00449">
    <property type="entry name" value="RASTRNSFRMNG"/>
</dbReference>